<organism evidence="8 9">
    <name type="scientific">Urochloa decumbens</name>
    <dbReference type="NCBI Taxonomy" id="240449"/>
    <lineage>
        <taxon>Eukaryota</taxon>
        <taxon>Viridiplantae</taxon>
        <taxon>Streptophyta</taxon>
        <taxon>Embryophyta</taxon>
        <taxon>Tracheophyta</taxon>
        <taxon>Spermatophyta</taxon>
        <taxon>Magnoliopsida</taxon>
        <taxon>Liliopsida</taxon>
        <taxon>Poales</taxon>
        <taxon>Poaceae</taxon>
        <taxon>PACMAD clade</taxon>
        <taxon>Panicoideae</taxon>
        <taxon>Panicodae</taxon>
        <taxon>Paniceae</taxon>
        <taxon>Melinidinae</taxon>
        <taxon>Urochloa</taxon>
    </lineage>
</organism>
<dbReference type="InterPro" id="IPR032675">
    <property type="entry name" value="LRR_dom_sf"/>
</dbReference>
<keyword evidence="2" id="KW-0433">Leucine-rich repeat</keyword>
<evidence type="ECO:0000259" key="6">
    <source>
        <dbReference type="Pfam" id="PF00931"/>
    </source>
</evidence>
<dbReference type="Pfam" id="PF00931">
    <property type="entry name" value="NB-ARC"/>
    <property type="match status" value="1"/>
</dbReference>
<keyword evidence="5" id="KW-0547">Nucleotide-binding</keyword>
<feature type="domain" description="Disease resistance protein winged helix" evidence="7">
    <location>
        <begin position="423"/>
        <end position="483"/>
    </location>
</feature>
<dbReference type="Pfam" id="PF12799">
    <property type="entry name" value="LRR_4"/>
    <property type="match status" value="1"/>
</dbReference>
<comment type="similarity">
    <text evidence="1">Belongs to the disease resistance NB-LRR family.</text>
</comment>
<dbReference type="FunFam" id="3.40.50.300:FF:001091">
    <property type="entry name" value="Probable disease resistance protein At1g61300"/>
    <property type="match status" value="1"/>
</dbReference>
<dbReference type="SUPFAM" id="SSF52540">
    <property type="entry name" value="P-loop containing nucleoside triphosphate hydrolases"/>
    <property type="match status" value="1"/>
</dbReference>
<dbReference type="GO" id="GO:0002758">
    <property type="term" value="P:innate immune response-activating signaling pathway"/>
    <property type="evidence" value="ECO:0007669"/>
    <property type="project" value="UniProtKB-ARBA"/>
</dbReference>
<dbReference type="InterPro" id="IPR027417">
    <property type="entry name" value="P-loop_NTPase"/>
</dbReference>
<dbReference type="InterPro" id="IPR025875">
    <property type="entry name" value="Leu-rich_rpt_4"/>
</dbReference>
<dbReference type="InterPro" id="IPR001611">
    <property type="entry name" value="Leu-rich_rpt"/>
</dbReference>
<dbReference type="PROSITE" id="PS51450">
    <property type="entry name" value="LRR"/>
    <property type="match status" value="1"/>
</dbReference>
<dbReference type="Gene3D" id="1.10.10.10">
    <property type="entry name" value="Winged helix-like DNA-binding domain superfamily/Winged helix DNA-binding domain"/>
    <property type="match status" value="1"/>
</dbReference>
<accession>A0ABC9D4K3</accession>
<reference evidence="9" key="1">
    <citation type="submission" date="2024-06" db="EMBL/GenBank/DDBJ databases">
        <authorList>
            <person name="Ryan C."/>
        </authorList>
    </citation>
    <scope>NUCLEOTIDE SEQUENCE [LARGE SCALE GENOMIC DNA]</scope>
</reference>
<evidence type="ECO:0000256" key="4">
    <source>
        <dbReference type="ARBA" id="ARBA00022821"/>
    </source>
</evidence>
<dbReference type="PANTHER" id="PTHR33463:SF204">
    <property type="entry name" value="NB-ARC DOMAIN-CONTAINING PROTEIN"/>
    <property type="match status" value="1"/>
</dbReference>
<evidence type="ECO:0000313" key="9">
    <source>
        <dbReference type="Proteomes" id="UP001497457"/>
    </source>
</evidence>
<keyword evidence="9" id="KW-1185">Reference proteome</keyword>
<proteinExistence type="inferred from homology"/>
<dbReference type="Gene3D" id="3.80.10.10">
    <property type="entry name" value="Ribonuclease Inhibitor"/>
    <property type="match status" value="2"/>
</dbReference>
<reference evidence="8 9" key="2">
    <citation type="submission" date="2024-10" db="EMBL/GenBank/DDBJ databases">
        <authorList>
            <person name="Ryan C."/>
        </authorList>
    </citation>
    <scope>NUCLEOTIDE SEQUENCE [LARGE SCALE GENOMIC DNA]</scope>
</reference>
<keyword evidence="4" id="KW-0611">Plant defense</keyword>
<dbReference type="Gene3D" id="1.10.8.430">
    <property type="entry name" value="Helical domain of apoptotic protease-activating factors"/>
    <property type="match status" value="1"/>
</dbReference>
<evidence type="ECO:0000256" key="1">
    <source>
        <dbReference type="ARBA" id="ARBA00008894"/>
    </source>
</evidence>
<keyword evidence="3" id="KW-0677">Repeat</keyword>
<dbReference type="Gene3D" id="3.40.50.300">
    <property type="entry name" value="P-loop containing nucleotide triphosphate hydrolases"/>
    <property type="match status" value="1"/>
</dbReference>
<dbReference type="AlphaFoldDB" id="A0ABC9D4K3"/>
<dbReference type="EMBL" id="OZ075141">
    <property type="protein sequence ID" value="CAL5031045.1"/>
    <property type="molecule type" value="Genomic_DNA"/>
</dbReference>
<dbReference type="InterPro" id="IPR050905">
    <property type="entry name" value="Plant_NBS-LRR"/>
</dbReference>
<evidence type="ECO:0000256" key="5">
    <source>
        <dbReference type="ARBA" id="ARBA00022840"/>
    </source>
</evidence>
<evidence type="ECO:0000259" key="7">
    <source>
        <dbReference type="Pfam" id="PF23559"/>
    </source>
</evidence>
<evidence type="ECO:0000256" key="3">
    <source>
        <dbReference type="ARBA" id="ARBA00022737"/>
    </source>
</evidence>
<dbReference type="SUPFAM" id="SSF52058">
    <property type="entry name" value="L domain-like"/>
    <property type="match status" value="1"/>
</dbReference>
<dbReference type="PRINTS" id="PR00364">
    <property type="entry name" value="DISEASERSIST"/>
</dbReference>
<dbReference type="InterPro" id="IPR042197">
    <property type="entry name" value="Apaf_helical"/>
</dbReference>
<dbReference type="Pfam" id="PF23559">
    <property type="entry name" value="WHD_DRP"/>
    <property type="match status" value="1"/>
</dbReference>
<keyword evidence="5" id="KW-0067">ATP-binding</keyword>
<sequence length="946" mass="108473">MAEPMICAALQPVICGFINETGVPAATAKRFSSFACIKSNHKLLRKARENLQATRKVVQGQVDLETNHLNECDPRVNLWLRRVASVRVDSIDQEYDRLMQSSWLCRSILGLGKRYRLGKHIVQMLENIAELIEEGNQFKTFASKRLPDFVEERPRTQTFGIKPVLRDLWKSFERTDVSIIGVWGPGGVGKTTLLNNFNNELKARGRDYQVVIMIEVSNSRTLNKTAIQRTITDRLGLPWDDRETEEARARFLMKALNRKRFVILLDDVWNKFQLEDVGIPTPDSDSKSKLILTSRNVDACYQMGAQQSLIKMEYLEKEAAWELFRSNLSTQAITAIDSTGPNNVVKEYADAIVQSCGGLPLALKVIGSAVAGLTAPRDWILAMQATKHDIKDLDGIPEMFHKLKYSYDKLTPTQQQCFLYCTLFPEYGSISKDQLVEYWMAEELIPQDPNRGHRIISRLLSACLLESCGSDSEVKMHHMIRHLGLSLAVQQKIVVKAGMSLEKAPPHREWRTARRISLMYNDIRDLGLSPECKDLVTLLVQNNPHLDRLSPTFFQSMYALKVLDLSHTRITELPFCSTLAKLKYLNLSHTFIERLPEEFWMLKKLRHLDLSVTKALKETLDNCSKLYKLRVLNLFRSNYGIRDVNDLNIDSLRELEFLGITIYAEDVLKKLTNTHPLAKSTQRLSLRHCEQMQSIQISDFTHMVQLRELYVGSCLDLIQLIADQDKGRASCLEVLTLARLPALQIIHIGSSPHHFRNLLEITVSHCQKLHDITWVLKLDALEKLSICHCHELEQVVQETINKVDNRRGGIERGTIQRYGRINGSSEEQETHGMVEDANNGHVNGYQNKTENEWIKGTHHVNFPKLRTMVLTDLPKLTTICNPRDFPSLEMIRVEGCPRLITLPLGQMYDCPKLKQICGSYDWWEKLEWNVKEIMENKYFIPIRDGD</sequence>
<protein>
    <recommendedName>
        <fullName evidence="10">AAA+ ATPase domain-containing protein</fullName>
    </recommendedName>
</protein>
<dbReference type="GO" id="GO:0042742">
    <property type="term" value="P:defense response to bacterium"/>
    <property type="evidence" value="ECO:0007669"/>
    <property type="project" value="UniProtKB-ARBA"/>
</dbReference>
<dbReference type="GO" id="GO:0005524">
    <property type="term" value="F:ATP binding"/>
    <property type="evidence" value="ECO:0007669"/>
    <property type="project" value="UniProtKB-KW"/>
</dbReference>
<dbReference type="InterPro" id="IPR036388">
    <property type="entry name" value="WH-like_DNA-bd_sf"/>
</dbReference>
<dbReference type="FunFam" id="1.10.10.10:FF:000322">
    <property type="entry name" value="Probable disease resistance protein At1g63360"/>
    <property type="match status" value="1"/>
</dbReference>
<gene>
    <name evidence="8" type="ORF">URODEC1_LOCUS81404</name>
</gene>
<evidence type="ECO:0008006" key="10">
    <source>
        <dbReference type="Google" id="ProtNLM"/>
    </source>
</evidence>
<evidence type="ECO:0000313" key="8">
    <source>
        <dbReference type="EMBL" id="CAL5031045.1"/>
    </source>
</evidence>
<dbReference type="Proteomes" id="UP001497457">
    <property type="component" value="Chromosome 31b"/>
</dbReference>
<name>A0ABC9D4K3_9POAL</name>
<dbReference type="GO" id="GO:0009626">
    <property type="term" value="P:plant-type hypersensitive response"/>
    <property type="evidence" value="ECO:0007669"/>
    <property type="project" value="UniProtKB-ARBA"/>
</dbReference>
<evidence type="ECO:0000256" key="2">
    <source>
        <dbReference type="ARBA" id="ARBA00022614"/>
    </source>
</evidence>
<feature type="domain" description="NB-ARC" evidence="6">
    <location>
        <begin position="168"/>
        <end position="327"/>
    </location>
</feature>
<dbReference type="InterPro" id="IPR002182">
    <property type="entry name" value="NB-ARC"/>
</dbReference>
<dbReference type="PANTHER" id="PTHR33463">
    <property type="entry name" value="NB-ARC DOMAIN-CONTAINING PROTEIN-RELATED"/>
    <property type="match status" value="1"/>
</dbReference>
<dbReference type="InterPro" id="IPR058922">
    <property type="entry name" value="WHD_DRP"/>
</dbReference>